<evidence type="ECO:0000256" key="1">
    <source>
        <dbReference type="SAM" id="SignalP"/>
    </source>
</evidence>
<name>A0A2P2MIU2_RHIMU</name>
<evidence type="ECO:0000313" key="2">
    <source>
        <dbReference type="EMBL" id="MBX30135.1"/>
    </source>
</evidence>
<accession>A0A2P2MIU2</accession>
<keyword evidence="1" id="KW-0732">Signal</keyword>
<protein>
    <submittedName>
        <fullName evidence="2">Calcineurin B-like protein 4-1</fullName>
    </submittedName>
</protein>
<dbReference type="EMBL" id="GGEC01049648">
    <property type="protein sequence ID" value="MBX30132.1"/>
    <property type="molecule type" value="Transcribed_RNA"/>
</dbReference>
<dbReference type="AlphaFoldDB" id="A0A2P2MIU2"/>
<sequence length="142" mass="15476">MGKELLRNQTAPPETKAWLISLLICLQVYITESSTSEVTTKLGNAKVISFKYGKVMFFIREGFLDTNSFHSSTSIFPSPFVSASLNVLSTIVSTTSSNSTRSDSCRRAKTISFNSSLSINPVCLRSYNLKANSILLSTGAFG</sequence>
<feature type="chain" id="PRO_5015085129" evidence="1">
    <location>
        <begin position="34"/>
        <end position="142"/>
    </location>
</feature>
<organism evidence="2">
    <name type="scientific">Rhizophora mucronata</name>
    <name type="common">Asiatic mangrove</name>
    <dbReference type="NCBI Taxonomy" id="61149"/>
    <lineage>
        <taxon>Eukaryota</taxon>
        <taxon>Viridiplantae</taxon>
        <taxon>Streptophyta</taxon>
        <taxon>Embryophyta</taxon>
        <taxon>Tracheophyta</taxon>
        <taxon>Spermatophyta</taxon>
        <taxon>Magnoliopsida</taxon>
        <taxon>eudicotyledons</taxon>
        <taxon>Gunneridae</taxon>
        <taxon>Pentapetalae</taxon>
        <taxon>rosids</taxon>
        <taxon>fabids</taxon>
        <taxon>Malpighiales</taxon>
        <taxon>Rhizophoraceae</taxon>
        <taxon>Rhizophora</taxon>
    </lineage>
</organism>
<feature type="signal peptide" evidence="1">
    <location>
        <begin position="1"/>
        <end position="33"/>
    </location>
</feature>
<reference evidence="2" key="1">
    <citation type="submission" date="2018-02" db="EMBL/GenBank/DDBJ databases">
        <title>Rhizophora mucronata_Transcriptome.</title>
        <authorList>
            <person name="Meera S.P."/>
            <person name="Sreeshan A."/>
            <person name="Augustine A."/>
        </authorList>
    </citation>
    <scope>NUCLEOTIDE SEQUENCE</scope>
    <source>
        <tissue evidence="2">Leaf</tissue>
    </source>
</reference>
<proteinExistence type="predicted"/>
<dbReference type="EMBL" id="GGEC01049651">
    <property type="protein sequence ID" value="MBX30135.1"/>
    <property type="molecule type" value="Transcribed_RNA"/>
</dbReference>